<dbReference type="Gene3D" id="2.60.120.10">
    <property type="entry name" value="Jelly Rolls"/>
    <property type="match status" value="1"/>
</dbReference>
<gene>
    <name evidence="9" type="primary">fnr1</name>
    <name evidence="7" type="ORF">E7156_04290</name>
    <name evidence="9" type="ORF">NCTC13773_01065</name>
    <name evidence="8" type="ORF">SAMN05660328_101484</name>
    <name evidence="6" type="ORF">SGADD02_00757</name>
</gene>
<dbReference type="SUPFAM" id="SSF51206">
    <property type="entry name" value="cAMP-binding domain-like"/>
    <property type="match status" value="1"/>
</dbReference>
<keyword evidence="8" id="KW-0808">Transferase</keyword>
<dbReference type="PROSITE" id="PS50042">
    <property type="entry name" value="CNMP_BINDING_3"/>
    <property type="match status" value="1"/>
</dbReference>
<feature type="domain" description="HTH crp-type" evidence="5">
    <location>
        <begin position="139"/>
        <end position="209"/>
    </location>
</feature>
<evidence type="ECO:0000313" key="7">
    <source>
        <dbReference type="EMBL" id="MBE6164521.1"/>
    </source>
</evidence>
<dbReference type="PROSITE" id="PS51063">
    <property type="entry name" value="HTH_CRP_2"/>
    <property type="match status" value="1"/>
</dbReference>
<evidence type="ECO:0000256" key="3">
    <source>
        <dbReference type="ARBA" id="ARBA00023163"/>
    </source>
</evidence>
<dbReference type="EMBL" id="FPBN01000001">
    <property type="protein sequence ID" value="SFU37521.1"/>
    <property type="molecule type" value="Genomic_DNA"/>
</dbReference>
<evidence type="ECO:0000259" key="4">
    <source>
        <dbReference type="PROSITE" id="PS50042"/>
    </source>
</evidence>
<evidence type="ECO:0000313" key="8">
    <source>
        <dbReference type="EMBL" id="SFU37521.1"/>
    </source>
</evidence>
<dbReference type="Proteomes" id="UP000249013">
    <property type="component" value="Chromosome 1"/>
</dbReference>
<dbReference type="GO" id="GO:0003677">
    <property type="term" value="F:DNA binding"/>
    <property type="evidence" value="ECO:0007669"/>
    <property type="project" value="UniProtKB-KW"/>
</dbReference>
<evidence type="ECO:0000313" key="11">
    <source>
        <dbReference type="Proteomes" id="UP000183629"/>
    </source>
</evidence>
<dbReference type="Proteomes" id="UP000700800">
    <property type="component" value="Unassembled WGS sequence"/>
</dbReference>
<evidence type="ECO:0000256" key="1">
    <source>
        <dbReference type="ARBA" id="ARBA00023015"/>
    </source>
</evidence>
<evidence type="ECO:0000313" key="9">
    <source>
        <dbReference type="EMBL" id="SQG79261.1"/>
    </source>
</evidence>
<sequence>MQSTLNITELFQYGERVTFQKGDKLTKSVAGEVNGDIYILSSGVCALSSISCDGKETTYLYFKKQQFVGFTPLMTAFNLNYYGKKTFSIVAKTPCVAYRIPNRNFQDLLGFPSVATLMVNTLTENLVYLMEHFHSSKNEPALVQFSRFLLDQAEKDASGTLVLDTVFTYQEIACYLGVHAVTIARMVKALRDEQLIDKIGHQIRIINPEQMARLITEERKIDY</sequence>
<keyword evidence="3" id="KW-0804">Transcription</keyword>
<dbReference type="InterPro" id="IPR012318">
    <property type="entry name" value="HTH_CRP"/>
</dbReference>
<dbReference type="GO" id="GO:0016301">
    <property type="term" value="F:kinase activity"/>
    <property type="evidence" value="ECO:0007669"/>
    <property type="project" value="UniProtKB-KW"/>
</dbReference>
<reference evidence="11" key="2">
    <citation type="submission" date="2016-10" db="EMBL/GenBank/DDBJ databases">
        <authorList>
            <person name="Varghese N."/>
            <person name="Submissions S."/>
        </authorList>
    </citation>
    <scope>NUCLEOTIDE SEQUENCE [LARGE SCALE GENOMIC DNA]</scope>
    <source>
        <strain evidence="11">LMG 15572</strain>
    </source>
</reference>
<dbReference type="RefSeq" id="WP_009854037.1">
    <property type="nucleotide sequence ID" value="NZ_CP054015.1"/>
</dbReference>
<keyword evidence="2" id="KW-0238">DNA-binding</keyword>
<dbReference type="SUPFAM" id="SSF46785">
    <property type="entry name" value="Winged helix' DNA-binding domain"/>
    <property type="match status" value="1"/>
</dbReference>
<dbReference type="Pfam" id="PF13545">
    <property type="entry name" value="HTH_Crp_2"/>
    <property type="match status" value="1"/>
</dbReference>
<dbReference type="Proteomes" id="UP000183629">
    <property type="component" value="Unassembled WGS sequence"/>
</dbReference>
<dbReference type="InterPro" id="IPR036390">
    <property type="entry name" value="WH_DNA-bd_sf"/>
</dbReference>
<keyword evidence="8" id="KW-0418">Kinase</keyword>
<evidence type="ECO:0000313" key="12">
    <source>
        <dbReference type="Proteomes" id="UP000249013"/>
    </source>
</evidence>
<evidence type="ECO:0000256" key="2">
    <source>
        <dbReference type="ARBA" id="ARBA00023125"/>
    </source>
</evidence>
<evidence type="ECO:0000313" key="6">
    <source>
        <dbReference type="EMBL" id="KXT71622.1"/>
    </source>
</evidence>
<reference evidence="6 10" key="1">
    <citation type="submission" date="2016-01" db="EMBL/GenBank/DDBJ databases">
        <title>Highly variable Streptococcus oralis are common among viridans streptococci isolated from primates.</title>
        <authorList>
            <person name="Denapaite D."/>
            <person name="Rieger M."/>
            <person name="Koendgen S."/>
            <person name="Brueckner R."/>
            <person name="Ochigava I."/>
            <person name="Kappeler P."/>
            <person name="Maetz-Rensing K."/>
            <person name="Leendertz F."/>
            <person name="Hakenbeck R."/>
        </authorList>
    </citation>
    <scope>NUCLEOTIDE SEQUENCE [LARGE SCALE GENOMIC DNA]</scope>
    <source>
        <strain evidence="6 10">DD02</strain>
    </source>
</reference>
<accession>A0A139N6T1</accession>
<dbReference type="InterPro" id="IPR000595">
    <property type="entry name" value="cNMP-bd_dom"/>
</dbReference>
<dbReference type="OMA" id="CVAYRIS"/>
<reference evidence="9 12" key="4">
    <citation type="submission" date="2018-06" db="EMBL/GenBank/DDBJ databases">
        <authorList>
            <consortium name="Pathogen Informatics"/>
            <person name="Doyle S."/>
        </authorList>
    </citation>
    <scope>NUCLEOTIDE SEQUENCE [LARGE SCALE GENOMIC DNA]</scope>
    <source>
        <strain evidence="9 12">NCTC13773</strain>
    </source>
</reference>
<dbReference type="EMBL" id="LQOF01000122">
    <property type="protein sequence ID" value="KXT71622.1"/>
    <property type="molecule type" value="Genomic_DNA"/>
</dbReference>
<reference evidence="7" key="5">
    <citation type="submission" date="2019-04" db="EMBL/GenBank/DDBJ databases">
        <title>Evolution of Biomass-Degrading Anaerobic Consortia Revealed by Metagenomics.</title>
        <authorList>
            <person name="Peng X."/>
        </authorList>
    </citation>
    <scope>NUCLEOTIDE SEQUENCE</scope>
    <source>
        <strain evidence="7">SIG195</strain>
    </source>
</reference>
<reference evidence="8" key="3">
    <citation type="submission" date="2016-10" db="EMBL/GenBank/DDBJ databases">
        <authorList>
            <person name="de Groot N.N."/>
        </authorList>
    </citation>
    <scope>NUCLEOTIDE SEQUENCE [LARGE SCALE GENOMIC DNA]</scope>
    <source>
        <strain evidence="8">LMG 15572</strain>
    </source>
</reference>
<dbReference type="CDD" id="cd00038">
    <property type="entry name" value="CAP_ED"/>
    <property type="match status" value="1"/>
</dbReference>
<evidence type="ECO:0000259" key="5">
    <source>
        <dbReference type="PROSITE" id="PS51063"/>
    </source>
</evidence>
<protein>
    <submittedName>
        <fullName evidence="7 9">Crp/Fnr family transcriptional regulator</fullName>
    </submittedName>
    <submittedName>
        <fullName evidence="6">Putative regulatory protein</fullName>
    </submittedName>
    <submittedName>
        <fullName evidence="8">cAMP-binding domain of CRP or a regulatory subunit of cAMP-dependent protein kinases</fullName>
    </submittedName>
</protein>
<dbReference type="InterPro" id="IPR014710">
    <property type="entry name" value="RmlC-like_jellyroll"/>
</dbReference>
<feature type="domain" description="Cyclic nucleotide-binding" evidence="4">
    <location>
        <begin position="31"/>
        <end position="110"/>
    </location>
</feature>
<dbReference type="EMBL" id="SVAF01000008">
    <property type="protein sequence ID" value="MBE6164521.1"/>
    <property type="molecule type" value="Genomic_DNA"/>
</dbReference>
<dbReference type="Proteomes" id="UP000070198">
    <property type="component" value="Unassembled WGS sequence"/>
</dbReference>
<evidence type="ECO:0000313" key="10">
    <source>
        <dbReference type="Proteomes" id="UP000070198"/>
    </source>
</evidence>
<dbReference type="Pfam" id="PF00027">
    <property type="entry name" value="cNMP_binding"/>
    <property type="match status" value="1"/>
</dbReference>
<name>A0A139N6T1_9STRE</name>
<keyword evidence="1" id="KW-0805">Transcription regulation</keyword>
<proteinExistence type="predicted"/>
<dbReference type="GO" id="GO:0006355">
    <property type="term" value="P:regulation of DNA-templated transcription"/>
    <property type="evidence" value="ECO:0007669"/>
    <property type="project" value="InterPro"/>
</dbReference>
<dbReference type="InterPro" id="IPR018490">
    <property type="entry name" value="cNMP-bd_dom_sf"/>
</dbReference>
<dbReference type="EMBL" id="LS483409">
    <property type="protein sequence ID" value="SQG79261.1"/>
    <property type="molecule type" value="Genomic_DNA"/>
</dbReference>
<dbReference type="PATRIC" id="fig|315405.11.peg.871"/>
<organism evidence="6 10">
    <name type="scientific">Streptococcus gallolyticus</name>
    <dbReference type="NCBI Taxonomy" id="315405"/>
    <lineage>
        <taxon>Bacteria</taxon>
        <taxon>Bacillati</taxon>
        <taxon>Bacillota</taxon>
        <taxon>Bacilli</taxon>
        <taxon>Lactobacillales</taxon>
        <taxon>Streptococcaceae</taxon>
        <taxon>Streptococcus</taxon>
    </lineage>
</organism>
<dbReference type="AlphaFoldDB" id="A0A139N6T1"/>
<dbReference type="GeneID" id="57922001"/>
<keyword evidence="11" id="KW-1185">Reference proteome</keyword>